<gene>
    <name evidence="5" type="ORF">BmR1_04g06175</name>
</gene>
<feature type="coiled-coil region" evidence="1">
    <location>
        <begin position="591"/>
        <end position="619"/>
    </location>
</feature>
<feature type="domain" description="ATPase of the ABC class C-terminal" evidence="2">
    <location>
        <begin position="266"/>
        <end position="522"/>
    </location>
</feature>
<dbReference type="GeneID" id="24425879"/>
<dbReference type="InterPro" id="IPR019195">
    <property type="entry name" value="ABC_ATPase_put"/>
</dbReference>
<dbReference type="PANTHER" id="PTHR38149:SF1">
    <property type="entry name" value="ATPASE"/>
    <property type="match status" value="1"/>
</dbReference>
<evidence type="ECO:0000313" key="6">
    <source>
        <dbReference type="Proteomes" id="UP000002899"/>
    </source>
</evidence>
<feature type="domain" description="MRB1590-like C-terminal" evidence="4">
    <location>
        <begin position="559"/>
        <end position="666"/>
    </location>
</feature>
<protein>
    <submittedName>
        <fullName evidence="5">Uncharacterized protein MJ1628</fullName>
    </submittedName>
</protein>
<dbReference type="SUPFAM" id="SSF52540">
    <property type="entry name" value="P-loop containing nucleoside triphosphate hydrolases"/>
    <property type="match status" value="1"/>
</dbReference>
<dbReference type="InterPro" id="IPR027417">
    <property type="entry name" value="P-loop_NTPase"/>
</dbReference>
<dbReference type="OrthoDB" id="189459at2759"/>
<dbReference type="Pfam" id="PF20446">
    <property type="entry name" value="ABC_N"/>
    <property type="match status" value="1"/>
</dbReference>
<dbReference type="InterPro" id="IPR049069">
    <property type="entry name" value="MRB1590-like_C"/>
</dbReference>
<dbReference type="Pfam" id="PF09818">
    <property type="entry name" value="ABC_ATPase"/>
    <property type="match status" value="1"/>
</dbReference>
<evidence type="ECO:0000259" key="3">
    <source>
        <dbReference type="Pfam" id="PF20446"/>
    </source>
</evidence>
<feature type="domain" description="ATPase of the ABC class N-terminal" evidence="3">
    <location>
        <begin position="112"/>
        <end position="259"/>
    </location>
</feature>
<dbReference type="Pfam" id="PF21117">
    <property type="entry name" value="MRB1590_C"/>
    <property type="match status" value="1"/>
</dbReference>
<keyword evidence="6" id="KW-1185">Reference proteome</keyword>
<organism evidence="5 6">
    <name type="scientific">Babesia microti (strain RI)</name>
    <dbReference type="NCBI Taxonomy" id="1133968"/>
    <lineage>
        <taxon>Eukaryota</taxon>
        <taxon>Sar</taxon>
        <taxon>Alveolata</taxon>
        <taxon>Apicomplexa</taxon>
        <taxon>Aconoidasida</taxon>
        <taxon>Piroplasmida</taxon>
        <taxon>Babesiidae</taxon>
        <taxon>Babesia</taxon>
    </lineage>
</organism>
<reference evidence="5 6" key="2">
    <citation type="journal article" date="2013" name="PLoS ONE">
        <title>Whole genome mapping and re-organization of the nuclear and mitochondrial genomes of Babesia microti isolates.</title>
        <authorList>
            <person name="Cornillot E."/>
            <person name="Dassouli A."/>
            <person name="Garg A."/>
            <person name="Pachikara N."/>
            <person name="Randazzo S."/>
            <person name="Depoix D."/>
            <person name="Carcy B."/>
            <person name="Delbecq S."/>
            <person name="Frutos R."/>
            <person name="Silva J.C."/>
            <person name="Sutton R."/>
            <person name="Krause P.J."/>
            <person name="Mamoun C.B."/>
        </authorList>
    </citation>
    <scope>NUCLEOTIDE SEQUENCE [LARGE SCALE GENOMIC DNA]</scope>
    <source>
        <strain evidence="5 6">RI</strain>
    </source>
</reference>
<dbReference type="EMBL" id="LN871599">
    <property type="protein sequence ID" value="SIO73632.1"/>
    <property type="molecule type" value="Genomic_DNA"/>
</dbReference>
<dbReference type="VEuPathDB" id="PiroplasmaDB:BmR1_04g06175"/>
<evidence type="ECO:0000256" key="1">
    <source>
        <dbReference type="SAM" id="Coils"/>
    </source>
</evidence>
<dbReference type="KEGG" id="bmic:BmR1_04g06175"/>
<evidence type="ECO:0000259" key="4">
    <source>
        <dbReference type="Pfam" id="PF21117"/>
    </source>
</evidence>
<reference evidence="5 6" key="3">
    <citation type="journal article" date="2016" name="Sci. Rep.">
        <title>Genome-wide diversity and gene expression profiling of Babesia microti isolates identify polymorphic genes that mediate host-pathogen interactions.</title>
        <authorList>
            <person name="Silva J.C."/>
            <person name="Cornillot E."/>
            <person name="McCracken C."/>
            <person name="Usmani-Brown S."/>
            <person name="Dwivedi A."/>
            <person name="Ifeonu O.O."/>
            <person name="Crabtree J."/>
            <person name="Gotia H.T."/>
            <person name="Virji A.Z."/>
            <person name="Reynes C."/>
            <person name="Colinge J."/>
            <person name="Kumar V."/>
            <person name="Lawres L."/>
            <person name="Pazzi J.E."/>
            <person name="Pablo J.V."/>
            <person name="Hung C."/>
            <person name="Brancato J."/>
            <person name="Kumari P."/>
            <person name="Orvis J."/>
            <person name="Tretina K."/>
            <person name="Chibucos M."/>
            <person name="Ott S."/>
            <person name="Sadzewicz L."/>
            <person name="Sengamalay N."/>
            <person name="Shetty A.C."/>
            <person name="Su Q."/>
            <person name="Tallon L."/>
            <person name="Fraser C.M."/>
            <person name="Frutos R."/>
            <person name="Molina D.M."/>
            <person name="Krause P.J."/>
            <person name="Ben Mamoun C."/>
        </authorList>
    </citation>
    <scope>NUCLEOTIDE SEQUENCE [LARGE SCALE GENOMIC DNA]</scope>
    <source>
        <strain evidence="5 6">RI</strain>
    </source>
</reference>
<dbReference type="PANTHER" id="PTHR38149">
    <property type="entry name" value="ATPASE"/>
    <property type="match status" value="1"/>
</dbReference>
<evidence type="ECO:0000259" key="2">
    <source>
        <dbReference type="Pfam" id="PF09818"/>
    </source>
</evidence>
<evidence type="ECO:0000313" key="5">
    <source>
        <dbReference type="EMBL" id="SIO73632.1"/>
    </source>
</evidence>
<name>A0A1N6LXP6_BABMR</name>
<dbReference type="Proteomes" id="UP000002899">
    <property type="component" value="Chromosome IV"/>
</dbReference>
<proteinExistence type="predicted"/>
<dbReference type="InterPro" id="IPR046833">
    <property type="entry name" value="ABC_N"/>
</dbReference>
<keyword evidence="1" id="KW-0175">Coiled coil</keyword>
<reference evidence="5 6" key="1">
    <citation type="journal article" date="2012" name="Nucleic Acids Res.">
        <title>Sequencing of the smallest Apicomplexan genome from the human pathogen Babesia microti.</title>
        <authorList>
            <person name="Cornillot E."/>
            <person name="Hadj-Kaddour K."/>
            <person name="Dassouli A."/>
            <person name="Noel B."/>
            <person name="Ranwez V."/>
            <person name="Vacherie B."/>
            <person name="Augagneur Y."/>
            <person name="Bres V."/>
            <person name="Duclos A."/>
            <person name="Randazzo S."/>
            <person name="Carcy B."/>
            <person name="Debierre-Grockiego F."/>
            <person name="Delbecq S."/>
            <person name="Moubri-Menage K."/>
            <person name="Shams-Eldin H."/>
            <person name="Usmani-Brown S."/>
            <person name="Bringaud F."/>
            <person name="Wincker P."/>
            <person name="Vivares C.P."/>
            <person name="Schwarz R.T."/>
            <person name="Schetters T.P."/>
            <person name="Krause P.J."/>
            <person name="Gorenflot A."/>
            <person name="Berry V."/>
            <person name="Barbe V."/>
            <person name="Ben Mamoun C."/>
        </authorList>
    </citation>
    <scope>NUCLEOTIDE SEQUENCE [LARGE SCALE GENOMIC DNA]</scope>
    <source>
        <strain evidence="5 6">RI</strain>
    </source>
</reference>
<dbReference type="RefSeq" id="XP_021337711.1">
    <property type="nucleotide sequence ID" value="XM_021482484.1"/>
</dbReference>
<sequence length="675" mass="76281">MWLGLALLFTKVYTFNPFSSSRSSQSLNTLSDYIASRKNPHIPPEQIKFPSTKLGIKAMQRWGRRYENELKHRNDNYSGHLQTSQPEPETIESMMEEDVVDWPKPVFRKANLSLWFKNKQGSPYSAYKNLHGTWEVGQYQYSFDRIQSDPFAPPSNLRIRLPQDIAQFPPEFYSTRIHNIALCDYIARKAFEILDPAHKIHIVKPTQLVLERSSVVINNNFVELRLFANLPSHGRRISGKHASVVYCQTLPKVLNKILKFEHHNYNDIKTHVACIQDQEFLRGKLDDLGLVAFVKDGSILPRISGSSDEPLIADTLPFVSPESLRVEIDLPNAGKIIGMGLKKGVTIIVGGGYHGKTTLLEALQMGVYNKVPGDGREYTVISPKAVKIRSQDGRPVTRCNMSIFIDNLPNGKVGSDFSTKDASGSTSQAASIMESIELGADTLLLDEDISASNLLYRDDIMEKLVTSEPITQYINTIRPFYENLGVSTILISGSCGRFLQKAHTIIQMENYKPIDLTSKVKNSLLDSIIPVKDVELSQPTSQRTISPESFIRCRKIRHVGKDIITHNEDINLIDLEQLCEWTQTNTITNIIINLEQYYKRELNRLKDLLENIYKVLEGDTKALDLETGLCGLDKFTGFKTFPVGDMTMPRLFEVGAAINRMRSLVVSKIDNNEVN</sequence>
<dbReference type="InterPro" id="IPR046834">
    <property type="entry name" value="ABC_ATPase_C"/>
</dbReference>
<accession>A0A1N6LXP6</accession>
<dbReference type="AlphaFoldDB" id="A0A1N6LXP6"/>